<gene>
    <name evidence="2" type="ORF">GO608_16380</name>
</gene>
<evidence type="ECO:0000313" key="3">
    <source>
        <dbReference type="Proteomes" id="UP000601990"/>
    </source>
</evidence>
<dbReference type="InterPro" id="IPR010982">
    <property type="entry name" value="Lambda_DNA-bd_dom_sf"/>
</dbReference>
<sequence length="164" mass="18065">MPAKPPAPSIVAAERLRRVGQKIREHRKSIRVSATAAAEAAGMSRVTLHRIEKGEPSVTMGAYMNALSALGLDVDIVTPTNAAVLAEQTTGGKGWLPARVCLDDYPQLKQVAWQVHGTDYLTPSEAFGIYERNRRHLDFARMAQRERDLIDSLRVAFTEGRAVE</sequence>
<dbReference type="EMBL" id="WTVH01000040">
    <property type="protein sequence ID" value="NMF94892.1"/>
    <property type="molecule type" value="Genomic_DNA"/>
</dbReference>
<keyword evidence="3" id="KW-1185">Reference proteome</keyword>
<feature type="domain" description="HTH cro/C1-type" evidence="1">
    <location>
        <begin position="23"/>
        <end position="77"/>
    </location>
</feature>
<protein>
    <submittedName>
        <fullName evidence="2">Helix-turn-helix domain-containing protein</fullName>
    </submittedName>
</protein>
<evidence type="ECO:0000259" key="1">
    <source>
        <dbReference type="PROSITE" id="PS50943"/>
    </source>
</evidence>
<dbReference type="Proteomes" id="UP000601990">
    <property type="component" value="Unassembled WGS sequence"/>
</dbReference>
<organism evidence="2 3">
    <name type="scientific">Aromatoleum buckelii</name>
    <dbReference type="NCBI Taxonomy" id="200254"/>
    <lineage>
        <taxon>Bacteria</taxon>
        <taxon>Pseudomonadati</taxon>
        <taxon>Pseudomonadota</taxon>
        <taxon>Betaproteobacteria</taxon>
        <taxon>Rhodocyclales</taxon>
        <taxon>Rhodocyclaceae</taxon>
        <taxon>Aromatoleum</taxon>
    </lineage>
</organism>
<dbReference type="SMART" id="SM00530">
    <property type="entry name" value="HTH_XRE"/>
    <property type="match status" value="1"/>
</dbReference>
<accession>A0ABX1N6K3</accession>
<dbReference type="RefSeq" id="WP_169200109.1">
    <property type="nucleotide sequence ID" value="NZ_WTVH02000004.1"/>
</dbReference>
<comment type="caution">
    <text evidence="2">The sequence shown here is derived from an EMBL/GenBank/DDBJ whole genome shotgun (WGS) entry which is preliminary data.</text>
</comment>
<dbReference type="Gene3D" id="1.10.260.40">
    <property type="entry name" value="lambda repressor-like DNA-binding domains"/>
    <property type="match status" value="1"/>
</dbReference>
<dbReference type="Pfam" id="PF13560">
    <property type="entry name" value="HTH_31"/>
    <property type="match status" value="1"/>
</dbReference>
<proteinExistence type="predicted"/>
<dbReference type="PROSITE" id="PS50943">
    <property type="entry name" value="HTH_CROC1"/>
    <property type="match status" value="1"/>
</dbReference>
<evidence type="ECO:0000313" key="2">
    <source>
        <dbReference type="EMBL" id="NMF94892.1"/>
    </source>
</evidence>
<name>A0ABX1N6K3_9RHOO</name>
<dbReference type="CDD" id="cd00093">
    <property type="entry name" value="HTH_XRE"/>
    <property type="match status" value="1"/>
</dbReference>
<reference evidence="2" key="1">
    <citation type="submission" date="2019-12" db="EMBL/GenBank/DDBJ databases">
        <title>Comparative genomics gives insights into the taxonomy of the Azoarcus-Aromatoleum group and reveals separate origins of nif in the plant-associated Azoarcus and non-plant-associated Aromatoleum sub-groups.</title>
        <authorList>
            <person name="Lafos M."/>
            <person name="Maluk M."/>
            <person name="Batista M."/>
            <person name="Junghare M."/>
            <person name="Carmona M."/>
            <person name="Faoro H."/>
            <person name="Cruz L.M."/>
            <person name="Battistoni F."/>
            <person name="De Souza E."/>
            <person name="Pedrosa F."/>
            <person name="Chen W.-M."/>
            <person name="Poole P.S."/>
            <person name="Dixon R.A."/>
            <person name="James E.K."/>
        </authorList>
    </citation>
    <scope>NUCLEOTIDE SEQUENCE</scope>
    <source>
        <strain evidence="2">U120</strain>
    </source>
</reference>
<dbReference type="SUPFAM" id="SSF47413">
    <property type="entry name" value="lambda repressor-like DNA-binding domains"/>
    <property type="match status" value="1"/>
</dbReference>
<dbReference type="InterPro" id="IPR001387">
    <property type="entry name" value="Cro/C1-type_HTH"/>
</dbReference>